<evidence type="ECO:0000256" key="2">
    <source>
        <dbReference type="SAM" id="SignalP"/>
    </source>
</evidence>
<reference evidence="3 4" key="1">
    <citation type="journal article" date="2020" name="Antonie Van Leeuwenhoek">
        <title>Rhodopirellula heiligendammensis sp. nov., Rhodopirellula pilleata sp. nov., and Rhodopirellula solitaria sp. nov. isolated from natural or artificial marine surfaces in Northern Germany and California, USA, and emended description of the genus Rhodopirellula.</title>
        <authorList>
            <person name="Kallscheuer N."/>
            <person name="Wiegand S."/>
            <person name="Jogler M."/>
            <person name="Boedeker C."/>
            <person name="Peeters S.H."/>
            <person name="Rast P."/>
            <person name="Heuer A."/>
            <person name="Jetten M.S.M."/>
            <person name="Rohde M."/>
            <person name="Jogler C."/>
        </authorList>
    </citation>
    <scope>NUCLEOTIDE SEQUENCE [LARGE SCALE GENOMIC DNA]</scope>
    <source>
        <strain evidence="3 4">Poly21</strain>
    </source>
</reference>
<keyword evidence="4" id="KW-1185">Reference proteome</keyword>
<evidence type="ECO:0000313" key="3">
    <source>
        <dbReference type="EMBL" id="TWU10220.1"/>
    </source>
</evidence>
<dbReference type="Proteomes" id="UP000319908">
    <property type="component" value="Unassembled WGS sequence"/>
</dbReference>
<protein>
    <submittedName>
        <fullName evidence="3">Uncharacterized protein</fullName>
    </submittedName>
</protein>
<gene>
    <name evidence="3" type="ORF">Poly21_51900</name>
</gene>
<dbReference type="OrthoDB" id="239535at2"/>
<feature type="compositionally biased region" description="Basic and acidic residues" evidence="1">
    <location>
        <begin position="584"/>
        <end position="597"/>
    </location>
</feature>
<keyword evidence="2" id="KW-0732">Signal</keyword>
<feature type="signal peptide" evidence="2">
    <location>
        <begin position="1"/>
        <end position="47"/>
    </location>
</feature>
<feature type="chain" id="PRO_5023018399" evidence="2">
    <location>
        <begin position="48"/>
        <end position="597"/>
    </location>
</feature>
<comment type="caution">
    <text evidence="3">The sequence shown here is derived from an EMBL/GenBank/DDBJ whole genome shotgun (WGS) entry which is preliminary data.</text>
</comment>
<organism evidence="3 4">
    <name type="scientific">Allorhodopirellula heiligendammensis</name>
    <dbReference type="NCBI Taxonomy" id="2714739"/>
    <lineage>
        <taxon>Bacteria</taxon>
        <taxon>Pseudomonadati</taxon>
        <taxon>Planctomycetota</taxon>
        <taxon>Planctomycetia</taxon>
        <taxon>Pirellulales</taxon>
        <taxon>Pirellulaceae</taxon>
        <taxon>Allorhodopirellula</taxon>
    </lineage>
</organism>
<sequence length="597" mass="63086">MKSQSFKTIKKLASRFCATRRGRRRRMLLAAFFTGGSLLAAAAPALAADGPPPYLGGISILVHEFVPETNLSPVFSKDHDSLLPPTPLHRTSTQFSQSIAAAVSASADRIGIPVEQFLEPYAVVGRLGSVTPDSSTYPLRPIESAPLATTSLEKSPAADEKLDLVATSPADQQQQTTDVAALDCWWLGEDALNWIAELSETDELFLSPTEESSDLVADEVVTGIGSAPVIATIPDAYFPYDIAQRDIELDYLALTTVQPIRPKNYVALDNPPHVENAAEIAIVEPEIQSSPECLLEELIHDTNEFAEQNSLHELTLMAVGETVGSWFASTLGETAETEQLAEDSSDEPVTLAVLAEGEEPVADGNPPADAAAEASAVVASVEVVVDEPSTPGVEEVAIAEVITMEIDGELIPAPIADDAPNAATEEQVATDELEIPSVEEVAVAEVVTMEVQSELIAVSDIDAAADADTPEQSIVSETEGPASSEIAVAEIAVAKIVAINMEGDEQSGSGVMEAWELDVIEQLASNEESAPEAVATAADELALTPPVEELTLLDVIETLNQWRSNALATLLTPVDASELPAPEVAEKADTSSDSVIR</sequence>
<dbReference type="RefSeq" id="WP_146409647.1">
    <property type="nucleotide sequence ID" value="NZ_SJPU01000004.1"/>
</dbReference>
<accession>A0A5C6BE26</accession>
<dbReference type="AlphaFoldDB" id="A0A5C6BE26"/>
<feature type="region of interest" description="Disordered" evidence="1">
    <location>
        <begin position="578"/>
        <end position="597"/>
    </location>
</feature>
<proteinExistence type="predicted"/>
<evidence type="ECO:0000256" key="1">
    <source>
        <dbReference type="SAM" id="MobiDB-lite"/>
    </source>
</evidence>
<dbReference type="EMBL" id="SJPU01000004">
    <property type="protein sequence ID" value="TWU10220.1"/>
    <property type="molecule type" value="Genomic_DNA"/>
</dbReference>
<name>A0A5C6BE26_9BACT</name>
<evidence type="ECO:0000313" key="4">
    <source>
        <dbReference type="Proteomes" id="UP000319908"/>
    </source>
</evidence>